<dbReference type="EMBL" id="CAKOFQ010008217">
    <property type="protein sequence ID" value="CAH2012754.1"/>
    <property type="molecule type" value="Genomic_DNA"/>
</dbReference>
<evidence type="ECO:0000313" key="2">
    <source>
        <dbReference type="Proteomes" id="UP001152888"/>
    </source>
</evidence>
<comment type="caution">
    <text evidence="1">The sequence shown here is derived from an EMBL/GenBank/DDBJ whole genome shotgun (WGS) entry which is preliminary data.</text>
</comment>
<protein>
    <submittedName>
        <fullName evidence="1">Uncharacterized protein</fullName>
    </submittedName>
</protein>
<reference evidence="1" key="1">
    <citation type="submission" date="2022-03" db="EMBL/GenBank/DDBJ databases">
        <authorList>
            <person name="Sayadi A."/>
        </authorList>
    </citation>
    <scope>NUCLEOTIDE SEQUENCE</scope>
</reference>
<evidence type="ECO:0000313" key="1">
    <source>
        <dbReference type="EMBL" id="CAH2012754.1"/>
    </source>
</evidence>
<sequence length="130" mass="15305">MFNIKTQYRSYRDAIDNLKSDEIVLHIDFSENYSCKCFEKVQCHHFGGSRKQFTLNALQIKGSDWFRYSDSETFFHTLRNSSKVRLYLVTDNDIENVEKTVPKNVVHSRVLCRFIKFSLILPGELNIETS</sequence>
<dbReference type="AlphaFoldDB" id="A0A9P0MAS8"/>
<proteinExistence type="predicted"/>
<name>A0A9P0MAS8_ACAOB</name>
<keyword evidence="2" id="KW-1185">Reference proteome</keyword>
<dbReference type="Proteomes" id="UP001152888">
    <property type="component" value="Unassembled WGS sequence"/>
</dbReference>
<gene>
    <name evidence="1" type="ORF">ACAOBT_LOCUS32998</name>
</gene>
<organism evidence="1 2">
    <name type="scientific">Acanthoscelides obtectus</name>
    <name type="common">Bean weevil</name>
    <name type="synonym">Bruchus obtectus</name>
    <dbReference type="NCBI Taxonomy" id="200917"/>
    <lineage>
        <taxon>Eukaryota</taxon>
        <taxon>Metazoa</taxon>
        <taxon>Ecdysozoa</taxon>
        <taxon>Arthropoda</taxon>
        <taxon>Hexapoda</taxon>
        <taxon>Insecta</taxon>
        <taxon>Pterygota</taxon>
        <taxon>Neoptera</taxon>
        <taxon>Endopterygota</taxon>
        <taxon>Coleoptera</taxon>
        <taxon>Polyphaga</taxon>
        <taxon>Cucujiformia</taxon>
        <taxon>Chrysomeloidea</taxon>
        <taxon>Chrysomelidae</taxon>
        <taxon>Bruchinae</taxon>
        <taxon>Bruchini</taxon>
        <taxon>Acanthoscelides</taxon>
    </lineage>
</organism>
<accession>A0A9P0MAS8</accession>
<dbReference type="OrthoDB" id="6759337at2759"/>